<keyword evidence="1 6" id="KW-0245">EGF-like domain</keyword>
<keyword evidence="4 6" id="KW-1015">Disulfide bond</keyword>
<organism evidence="8 9">
    <name type="scientific">Austrofundulus limnaeus</name>
    <name type="common">Annual killifish</name>
    <dbReference type="NCBI Taxonomy" id="52670"/>
    <lineage>
        <taxon>Eukaryota</taxon>
        <taxon>Metazoa</taxon>
        <taxon>Chordata</taxon>
        <taxon>Craniata</taxon>
        <taxon>Vertebrata</taxon>
        <taxon>Euteleostomi</taxon>
        <taxon>Actinopterygii</taxon>
        <taxon>Neopterygii</taxon>
        <taxon>Teleostei</taxon>
        <taxon>Neoteleostei</taxon>
        <taxon>Acanthomorphata</taxon>
        <taxon>Ovalentaria</taxon>
        <taxon>Atherinomorphae</taxon>
        <taxon>Cyprinodontiformes</taxon>
        <taxon>Rivulidae</taxon>
        <taxon>Austrofundulus</taxon>
    </lineage>
</organism>
<dbReference type="Pfam" id="PF00008">
    <property type="entry name" value="EGF"/>
    <property type="match status" value="2"/>
</dbReference>
<dbReference type="GeneID" id="106512229"/>
<dbReference type="STRING" id="52670.A0A2I4ALI0"/>
<dbReference type="AlphaFoldDB" id="A0A2I4ALI0"/>
<evidence type="ECO:0000256" key="4">
    <source>
        <dbReference type="ARBA" id="ARBA00023157"/>
    </source>
</evidence>
<dbReference type="PROSITE" id="PS50026">
    <property type="entry name" value="EGF_3"/>
    <property type="match status" value="3"/>
</dbReference>
<dbReference type="InterPro" id="IPR000742">
    <property type="entry name" value="EGF"/>
</dbReference>
<keyword evidence="8" id="KW-1185">Reference proteome</keyword>
<protein>
    <submittedName>
        <fullName evidence="9">Protein delta homolog 1</fullName>
    </submittedName>
</protein>
<feature type="domain" description="EGF-like" evidence="7">
    <location>
        <begin position="92"/>
        <end position="128"/>
    </location>
</feature>
<evidence type="ECO:0000256" key="2">
    <source>
        <dbReference type="ARBA" id="ARBA00022729"/>
    </source>
</evidence>
<dbReference type="InterPro" id="IPR000152">
    <property type="entry name" value="EGF-type_Asp/Asn_hydroxyl_site"/>
</dbReference>
<evidence type="ECO:0000313" key="9">
    <source>
        <dbReference type="RefSeq" id="XP_013856349.1"/>
    </source>
</evidence>
<comment type="caution">
    <text evidence="6">Lacks conserved residue(s) required for the propagation of feature annotation.</text>
</comment>
<dbReference type="FunFam" id="2.10.25.10:FF:000118">
    <property type="entry name" value="protein delta homolog 2"/>
    <property type="match status" value="1"/>
</dbReference>
<dbReference type="PANTHER" id="PTHR12916:SF4">
    <property type="entry name" value="UNINFLATABLE, ISOFORM C"/>
    <property type="match status" value="1"/>
</dbReference>
<gene>
    <name evidence="9" type="primary">LOC106512229</name>
</gene>
<feature type="domain" description="EGF-like" evidence="7">
    <location>
        <begin position="132"/>
        <end position="169"/>
    </location>
</feature>
<keyword evidence="2" id="KW-0732">Signal</keyword>
<keyword evidence="5" id="KW-0325">Glycoprotein</keyword>
<sequence length="224" mass="24465">MVLRRVEGVFDADGVTSMRSSEERRRSSQTELWRWCSSRWNQAWDSLFLEDQVVRRSSPCHNGGTCVNASGSAASPSCLCPSGFSGDFCDIGVDSCQPNPCLNGGNCTNHGLVFTCACPHGFTGFTCNDTTSLSPCAGRPCANEGACVGQPDGTFRCTCQKWFTGPTCSLHHRPKTRSKPAAAKPVDHRVFALTPQHYSLPAHAFHKLLRPPERDLLKITLKET</sequence>
<evidence type="ECO:0000256" key="6">
    <source>
        <dbReference type="PROSITE-ProRule" id="PRU00076"/>
    </source>
</evidence>
<evidence type="ECO:0000313" key="8">
    <source>
        <dbReference type="Proteomes" id="UP000192220"/>
    </source>
</evidence>
<dbReference type="SMART" id="SM00179">
    <property type="entry name" value="EGF_CA"/>
    <property type="match status" value="3"/>
</dbReference>
<evidence type="ECO:0000256" key="5">
    <source>
        <dbReference type="ARBA" id="ARBA00023180"/>
    </source>
</evidence>
<dbReference type="SUPFAM" id="SSF57196">
    <property type="entry name" value="EGF/Laminin"/>
    <property type="match status" value="3"/>
</dbReference>
<dbReference type="PROSITE" id="PS00010">
    <property type="entry name" value="ASX_HYDROXYL"/>
    <property type="match status" value="1"/>
</dbReference>
<dbReference type="FunFam" id="2.10.25.10:FF:000321">
    <property type="entry name" value="Protein delta homolog 1"/>
    <property type="match status" value="1"/>
</dbReference>
<dbReference type="RefSeq" id="XP_013856349.1">
    <property type="nucleotide sequence ID" value="XM_014000895.1"/>
</dbReference>
<dbReference type="KEGG" id="alim:106512229"/>
<evidence type="ECO:0000256" key="1">
    <source>
        <dbReference type="ARBA" id="ARBA00022536"/>
    </source>
</evidence>
<dbReference type="PANTHER" id="PTHR12916">
    <property type="entry name" value="CYTOCHROME C OXIDASE POLYPEPTIDE VIC-2"/>
    <property type="match status" value="1"/>
</dbReference>
<feature type="non-terminal residue" evidence="9">
    <location>
        <position position="224"/>
    </location>
</feature>
<dbReference type="GO" id="GO:0005112">
    <property type="term" value="F:Notch binding"/>
    <property type="evidence" value="ECO:0007669"/>
    <property type="project" value="TreeGrafter"/>
</dbReference>
<feature type="domain" description="EGF-like" evidence="7">
    <location>
        <begin position="51"/>
        <end position="90"/>
    </location>
</feature>
<dbReference type="GO" id="GO:0007219">
    <property type="term" value="P:Notch signaling pathway"/>
    <property type="evidence" value="ECO:0007669"/>
    <property type="project" value="TreeGrafter"/>
</dbReference>
<evidence type="ECO:0000259" key="7">
    <source>
        <dbReference type="PROSITE" id="PS50026"/>
    </source>
</evidence>
<name>A0A2I4ALI0_AUSLI</name>
<reference evidence="9" key="1">
    <citation type="submission" date="2025-08" db="UniProtKB">
        <authorList>
            <consortium name="RefSeq"/>
        </authorList>
    </citation>
    <scope>IDENTIFICATION</scope>
</reference>
<dbReference type="PROSITE" id="PS00022">
    <property type="entry name" value="EGF_1"/>
    <property type="match status" value="3"/>
</dbReference>
<dbReference type="InParanoid" id="A0A2I4ALI0"/>
<dbReference type="SMART" id="SM00181">
    <property type="entry name" value="EGF"/>
    <property type="match status" value="3"/>
</dbReference>
<evidence type="ECO:0000256" key="3">
    <source>
        <dbReference type="ARBA" id="ARBA00022737"/>
    </source>
</evidence>
<proteinExistence type="predicted"/>
<dbReference type="Proteomes" id="UP000192220">
    <property type="component" value="Unplaced"/>
</dbReference>
<dbReference type="GO" id="GO:0005509">
    <property type="term" value="F:calcium ion binding"/>
    <property type="evidence" value="ECO:0007669"/>
    <property type="project" value="InterPro"/>
</dbReference>
<accession>A0A2I4ALI0</accession>
<dbReference type="OrthoDB" id="6130531at2759"/>
<dbReference type="CDD" id="cd00054">
    <property type="entry name" value="EGF_CA"/>
    <property type="match status" value="2"/>
</dbReference>
<feature type="disulfide bond" evidence="6">
    <location>
        <begin position="118"/>
        <end position="127"/>
    </location>
</feature>
<dbReference type="PROSITE" id="PS01186">
    <property type="entry name" value="EGF_2"/>
    <property type="match status" value="2"/>
</dbReference>
<feature type="disulfide bond" evidence="6">
    <location>
        <begin position="80"/>
        <end position="89"/>
    </location>
</feature>
<feature type="disulfide bond" evidence="6">
    <location>
        <begin position="159"/>
        <end position="168"/>
    </location>
</feature>
<dbReference type="InterPro" id="IPR001881">
    <property type="entry name" value="EGF-like_Ca-bd_dom"/>
</dbReference>
<keyword evidence="3" id="KW-0677">Repeat</keyword>
<dbReference type="Gene3D" id="2.10.25.10">
    <property type="entry name" value="Laminin"/>
    <property type="match status" value="3"/>
</dbReference>